<dbReference type="EMBL" id="CYKH01002252">
    <property type="protein sequence ID" value="CUI15557.1"/>
    <property type="molecule type" value="Genomic_DNA"/>
</dbReference>
<protein>
    <submittedName>
        <fullName evidence="2">Uncharacterized protein</fullName>
    </submittedName>
</protein>
<proteinExistence type="predicted"/>
<feature type="region of interest" description="Disordered" evidence="1">
    <location>
        <begin position="1"/>
        <end position="21"/>
    </location>
</feature>
<dbReference type="OrthoDB" id="271318at2759"/>
<keyword evidence="3" id="KW-1185">Reference proteome</keyword>
<dbReference type="Pfam" id="PF04417">
    <property type="entry name" value="DUF501"/>
    <property type="match status" value="1"/>
</dbReference>
<dbReference type="PANTHER" id="PTHR37163:SF1">
    <property type="entry name" value="DUF501 DOMAIN-CONTAINING PROTEIN"/>
    <property type="match status" value="1"/>
</dbReference>
<accession>A0A0S4KPJ4</accession>
<evidence type="ECO:0000313" key="2">
    <source>
        <dbReference type="EMBL" id="CUI15557.1"/>
    </source>
</evidence>
<dbReference type="InterPro" id="IPR007511">
    <property type="entry name" value="DUF501"/>
</dbReference>
<dbReference type="VEuPathDB" id="TriTrypDB:BSAL_48400"/>
<organism evidence="2 3">
    <name type="scientific">Bodo saltans</name>
    <name type="common">Flagellated protozoan</name>
    <dbReference type="NCBI Taxonomy" id="75058"/>
    <lineage>
        <taxon>Eukaryota</taxon>
        <taxon>Discoba</taxon>
        <taxon>Euglenozoa</taxon>
        <taxon>Kinetoplastea</taxon>
        <taxon>Metakinetoplastina</taxon>
        <taxon>Eubodonida</taxon>
        <taxon>Bodonidae</taxon>
        <taxon>Bodo</taxon>
    </lineage>
</organism>
<evidence type="ECO:0000313" key="3">
    <source>
        <dbReference type="Proteomes" id="UP000051952"/>
    </source>
</evidence>
<gene>
    <name evidence="2" type="ORF">BSAL_48400</name>
</gene>
<dbReference type="AlphaFoldDB" id="A0A0S4KPJ4"/>
<evidence type="ECO:0000256" key="1">
    <source>
        <dbReference type="SAM" id="MobiDB-lite"/>
    </source>
</evidence>
<reference evidence="3" key="1">
    <citation type="submission" date="2015-09" db="EMBL/GenBank/DDBJ databases">
        <authorList>
            <consortium name="Pathogen Informatics"/>
        </authorList>
    </citation>
    <scope>NUCLEOTIDE SEQUENCE [LARGE SCALE GENOMIC DNA]</scope>
    <source>
        <strain evidence="3">Lake Konstanz</strain>
    </source>
</reference>
<dbReference type="Proteomes" id="UP000051952">
    <property type="component" value="Unassembled WGS sequence"/>
</dbReference>
<name>A0A0S4KPJ4_BODSA</name>
<dbReference type="PANTHER" id="PTHR37163">
    <property type="entry name" value="CONSERVED PROTEIN"/>
    <property type="match status" value="1"/>
</dbReference>
<feature type="compositionally biased region" description="Polar residues" evidence="1">
    <location>
        <begin position="1"/>
        <end position="13"/>
    </location>
</feature>
<sequence>MSTSDTEPLTQPRKQPAGPSPYQIVADQEKYRVPDAAFGPCQHGASGTLCSTSGKVGRNGRSAAIGATLCWLTCPQLNNIVARFERNGLMPALAARFTTDSALVAAHVSSHGAYESLAMRSLDETQRNFFKSHFIEPEDVSKRKFGNAAVGHEADLKCMHALVAQTICGASNPLGNLCLHYILHLKSELDAMVNAEVEAAEPDVSAPACASTVDTTTPTTVAASPNLKACGVVDRPDGMLQYLDRVGLAYVMTPPMASSDDETKSGGGVASAECCAAAAWIIVTCEGHAPRTRKKHRKN</sequence>